<dbReference type="Proteomes" id="UP000759131">
    <property type="component" value="Unassembled WGS sequence"/>
</dbReference>
<evidence type="ECO:0000256" key="4">
    <source>
        <dbReference type="ARBA" id="ARBA00023136"/>
    </source>
</evidence>
<dbReference type="GO" id="GO:0055064">
    <property type="term" value="P:chloride ion homeostasis"/>
    <property type="evidence" value="ECO:0007669"/>
    <property type="project" value="TreeGrafter"/>
</dbReference>
<feature type="transmembrane region" description="Helical" evidence="5">
    <location>
        <begin position="195"/>
        <end position="214"/>
    </location>
</feature>
<dbReference type="GO" id="GO:0055078">
    <property type="term" value="P:sodium ion homeostasis"/>
    <property type="evidence" value="ECO:0007669"/>
    <property type="project" value="TreeGrafter"/>
</dbReference>
<dbReference type="PANTHER" id="PTHR11827:SF103">
    <property type="entry name" value="SODIUM CHLORIDE COTRANSPORTER 69, ISOFORM E"/>
    <property type="match status" value="1"/>
</dbReference>
<evidence type="ECO:0000256" key="3">
    <source>
        <dbReference type="ARBA" id="ARBA00022989"/>
    </source>
</evidence>
<reference evidence="8" key="1">
    <citation type="submission" date="2020-11" db="EMBL/GenBank/DDBJ databases">
        <authorList>
            <person name="Tran Van P."/>
        </authorList>
    </citation>
    <scope>NUCLEOTIDE SEQUENCE</scope>
</reference>
<sequence>MSADLKDPATAIPKGTFLAIGTTSLTYAIIILFTGSTIVAYSSGNINDTLGNNRTCLGDCPYGLINDYQTMAMSGALAQTSLKVDPLIYAGIFAATLSSALGCYTAAPRIFKAFAEDNLIPFISWFGKGYGPSKDPRHGYVITFIIAALFIAIDDVNIAGVWIANFYLGAFFMVNVSLFYVSWVSSLSFRPSFKFYNKWISLFIGIICVFLMFLFDPLSGGSVCVLTVLIYISMLFVNPTKANWGPSTEEQFFNIARHLTFRLNVQDEHVKHYRPMILLLSGNPTNRIALVDMANHMTKRYGLLLLAHIAQGPIPFRTKDEITSKQKQWLKNENINAFYKLIESDSVSVGAKSFIQASGIGKFTPNIVMLGYKSNWQSCDSLDLIDYYQIIHSILDNNLSLIILRLREGHDFSAYLNIECYKPKNSSPHLHHTRKTSAIFSISKSMTSHNSINDFKDLANFEPNVDQLANRFKTQQTKGTIDVWWIYDDGGLTLLIPFILKNDALWRGSKLRVFSVTKDMNEINNQQNRLGIASLLNKFRIPYSAVRVLSNSDQMPSAETKNRFIKLMSKSMSALTDEQTVDSLQEEVIRFKDKTNRYLRLREQIADNSRNATLVVMTLPIPRKHMVSAILYMAWIETLTDNMPPTLPIPRKHMVSAILYMAWIETLTDNMPPKVLLIFPKGVLGNSFSITSPPLSLLTVLTSPSMY</sequence>
<dbReference type="PANTHER" id="PTHR11827">
    <property type="entry name" value="SOLUTE CARRIER FAMILY 12, CATION COTRANSPORTERS"/>
    <property type="match status" value="1"/>
</dbReference>
<dbReference type="EMBL" id="OC865552">
    <property type="protein sequence ID" value="CAD7632439.1"/>
    <property type="molecule type" value="Genomic_DNA"/>
</dbReference>
<evidence type="ECO:0000313" key="9">
    <source>
        <dbReference type="Proteomes" id="UP000759131"/>
    </source>
</evidence>
<dbReference type="InterPro" id="IPR018491">
    <property type="entry name" value="SLC12_C"/>
</dbReference>
<dbReference type="InterPro" id="IPR004841">
    <property type="entry name" value="AA-permease/SLC12A_dom"/>
</dbReference>
<proteinExistence type="predicted"/>
<keyword evidence="3 5" id="KW-1133">Transmembrane helix</keyword>
<name>A0A7R9KZP3_9ACAR</name>
<accession>A0A7R9KZP3</accession>
<evidence type="ECO:0000256" key="1">
    <source>
        <dbReference type="ARBA" id="ARBA00004141"/>
    </source>
</evidence>
<dbReference type="GO" id="GO:0006884">
    <property type="term" value="P:cell volume homeostasis"/>
    <property type="evidence" value="ECO:0007669"/>
    <property type="project" value="TreeGrafter"/>
</dbReference>
<feature type="transmembrane region" description="Helical" evidence="5">
    <location>
        <begin position="159"/>
        <end position="183"/>
    </location>
</feature>
<feature type="domain" description="Amino acid permease/ SLC12A" evidence="6">
    <location>
        <begin position="1"/>
        <end position="278"/>
    </location>
</feature>
<evidence type="ECO:0000259" key="6">
    <source>
        <dbReference type="Pfam" id="PF00324"/>
    </source>
</evidence>
<feature type="transmembrane region" description="Helical" evidence="5">
    <location>
        <begin position="220"/>
        <end position="237"/>
    </location>
</feature>
<feature type="transmembrane region" description="Helical" evidence="5">
    <location>
        <begin position="137"/>
        <end position="153"/>
    </location>
</feature>
<dbReference type="Pfam" id="PF03522">
    <property type="entry name" value="SLC12"/>
    <property type="match status" value="1"/>
</dbReference>
<dbReference type="GO" id="GO:0055075">
    <property type="term" value="P:potassium ion homeostasis"/>
    <property type="evidence" value="ECO:0007669"/>
    <property type="project" value="TreeGrafter"/>
</dbReference>
<dbReference type="GO" id="GO:1990573">
    <property type="term" value="P:potassium ion import across plasma membrane"/>
    <property type="evidence" value="ECO:0007669"/>
    <property type="project" value="TreeGrafter"/>
</dbReference>
<dbReference type="GO" id="GO:0008511">
    <property type="term" value="F:sodium:potassium:chloride symporter activity"/>
    <property type="evidence" value="ECO:0007669"/>
    <property type="project" value="TreeGrafter"/>
</dbReference>
<dbReference type="EMBL" id="CAJPIZ010010977">
    <property type="protein sequence ID" value="CAG2112869.1"/>
    <property type="molecule type" value="Genomic_DNA"/>
</dbReference>
<comment type="subcellular location">
    <subcellularLocation>
        <location evidence="1">Membrane</location>
        <topology evidence="1">Multi-pass membrane protein</topology>
    </subcellularLocation>
</comment>
<dbReference type="Gene3D" id="1.20.1740.10">
    <property type="entry name" value="Amino acid/polyamine transporter I"/>
    <property type="match status" value="1"/>
</dbReference>
<keyword evidence="9" id="KW-1185">Reference proteome</keyword>
<organism evidence="8">
    <name type="scientific">Medioppia subpectinata</name>
    <dbReference type="NCBI Taxonomy" id="1979941"/>
    <lineage>
        <taxon>Eukaryota</taxon>
        <taxon>Metazoa</taxon>
        <taxon>Ecdysozoa</taxon>
        <taxon>Arthropoda</taxon>
        <taxon>Chelicerata</taxon>
        <taxon>Arachnida</taxon>
        <taxon>Acari</taxon>
        <taxon>Acariformes</taxon>
        <taxon>Sarcoptiformes</taxon>
        <taxon>Oribatida</taxon>
        <taxon>Brachypylina</taxon>
        <taxon>Oppioidea</taxon>
        <taxon>Oppiidae</taxon>
        <taxon>Medioppia</taxon>
    </lineage>
</organism>
<dbReference type="InterPro" id="IPR004842">
    <property type="entry name" value="SLC12A_fam"/>
</dbReference>
<dbReference type="Pfam" id="PF00324">
    <property type="entry name" value="AA_permease"/>
    <property type="match status" value="1"/>
</dbReference>
<dbReference type="OrthoDB" id="2020542at2759"/>
<dbReference type="GO" id="GO:0016020">
    <property type="term" value="C:membrane"/>
    <property type="evidence" value="ECO:0007669"/>
    <property type="project" value="UniProtKB-SubCell"/>
</dbReference>
<keyword evidence="2 5" id="KW-0812">Transmembrane</keyword>
<feature type="transmembrane region" description="Helical" evidence="5">
    <location>
        <begin position="16"/>
        <end position="41"/>
    </location>
</feature>
<feature type="non-terminal residue" evidence="8">
    <location>
        <position position="707"/>
    </location>
</feature>
<evidence type="ECO:0000313" key="8">
    <source>
        <dbReference type="EMBL" id="CAD7632439.1"/>
    </source>
</evidence>
<dbReference type="AlphaFoldDB" id="A0A7R9KZP3"/>
<evidence type="ECO:0000259" key="7">
    <source>
        <dbReference type="Pfam" id="PF03522"/>
    </source>
</evidence>
<feature type="domain" description="SLC12A transporter C-terminal" evidence="7">
    <location>
        <begin position="287"/>
        <end position="647"/>
    </location>
</feature>
<gene>
    <name evidence="8" type="ORF">OSB1V03_LOCUS12842</name>
</gene>
<evidence type="ECO:0000256" key="5">
    <source>
        <dbReference type="SAM" id="Phobius"/>
    </source>
</evidence>
<keyword evidence="4 5" id="KW-0472">Membrane</keyword>
<protein>
    <submittedName>
        <fullName evidence="8">Uncharacterized protein</fullName>
    </submittedName>
</protein>
<feature type="transmembrane region" description="Helical" evidence="5">
    <location>
        <begin position="87"/>
        <end position="107"/>
    </location>
</feature>
<evidence type="ECO:0000256" key="2">
    <source>
        <dbReference type="ARBA" id="ARBA00022692"/>
    </source>
</evidence>